<keyword evidence="3" id="KW-1185">Reference proteome</keyword>
<sequence length="223" mass="25021">MKQKSSIKKRIIQYVTFKGITKYEFYKTTGITRGILDQDNGITESNILKFIQSFPEVNIVWLIVGIGDMLGQEASLLGASTKPGTGHELTDTPIGLPLIPSEYLAPFLAGDQTEPNPDFPTNYVQTQFSDADFFTRVRDLSLFPLYNSGDFIACKLIQSTDFIQWNKIYVLSTSQGVIVKRILEGKDELHFKMSSDNPSFHTFEIARSEIKGMALVRGGIHLE</sequence>
<dbReference type="SUPFAM" id="SSF51306">
    <property type="entry name" value="LexA/Signal peptidase"/>
    <property type="match status" value="1"/>
</dbReference>
<dbReference type="EMBL" id="FNQY01000014">
    <property type="protein sequence ID" value="SEA33819.1"/>
    <property type="molecule type" value="Genomic_DNA"/>
</dbReference>
<dbReference type="RefSeq" id="WP_091398913.1">
    <property type="nucleotide sequence ID" value="NZ_FNQY01000014.1"/>
</dbReference>
<dbReference type="CDD" id="cd06529">
    <property type="entry name" value="S24_LexA-like"/>
    <property type="match status" value="1"/>
</dbReference>
<feature type="domain" description="Peptidase S24/S26A/S26B/S26C" evidence="1">
    <location>
        <begin position="127"/>
        <end position="210"/>
    </location>
</feature>
<name>A0A1H4ACW4_9BACT</name>
<evidence type="ECO:0000259" key="1">
    <source>
        <dbReference type="Pfam" id="PF00717"/>
    </source>
</evidence>
<dbReference type="Gene3D" id="2.10.109.10">
    <property type="entry name" value="Umud Fragment, subunit A"/>
    <property type="match status" value="1"/>
</dbReference>
<organism evidence="2 3">
    <name type="scientific">Arachidicoccus rhizosphaerae</name>
    <dbReference type="NCBI Taxonomy" id="551991"/>
    <lineage>
        <taxon>Bacteria</taxon>
        <taxon>Pseudomonadati</taxon>
        <taxon>Bacteroidota</taxon>
        <taxon>Chitinophagia</taxon>
        <taxon>Chitinophagales</taxon>
        <taxon>Chitinophagaceae</taxon>
        <taxon>Arachidicoccus</taxon>
    </lineage>
</organism>
<gene>
    <name evidence="2" type="ORF">SAMN05192529_11446</name>
</gene>
<reference evidence="2 3" key="1">
    <citation type="submission" date="2016-10" db="EMBL/GenBank/DDBJ databases">
        <authorList>
            <person name="de Groot N.N."/>
        </authorList>
    </citation>
    <scope>NUCLEOTIDE SEQUENCE [LARGE SCALE GENOMIC DNA]</scope>
    <source>
        <strain evidence="2 3">Vu-144</strain>
    </source>
</reference>
<dbReference type="Proteomes" id="UP000199041">
    <property type="component" value="Unassembled WGS sequence"/>
</dbReference>
<dbReference type="InterPro" id="IPR039418">
    <property type="entry name" value="LexA-like"/>
</dbReference>
<dbReference type="OrthoDB" id="796548at2"/>
<dbReference type="InterPro" id="IPR036286">
    <property type="entry name" value="LexA/Signal_pep-like_sf"/>
</dbReference>
<proteinExistence type="predicted"/>
<dbReference type="Pfam" id="PF00717">
    <property type="entry name" value="Peptidase_S24"/>
    <property type="match status" value="1"/>
</dbReference>
<evidence type="ECO:0000313" key="3">
    <source>
        <dbReference type="Proteomes" id="UP000199041"/>
    </source>
</evidence>
<dbReference type="AlphaFoldDB" id="A0A1H4ACW4"/>
<protein>
    <submittedName>
        <fullName evidence="2">Phage repressor protein C, contains Cro/C1-type HTH and peptisase s24 domains</fullName>
    </submittedName>
</protein>
<dbReference type="InterPro" id="IPR015927">
    <property type="entry name" value="Peptidase_S24_S26A/B/C"/>
</dbReference>
<accession>A0A1H4ACW4</accession>
<evidence type="ECO:0000313" key="2">
    <source>
        <dbReference type="EMBL" id="SEA33819.1"/>
    </source>
</evidence>